<reference evidence="14 15" key="1">
    <citation type="submission" date="2018-10" db="EMBL/GenBank/DDBJ databases">
        <title>Genomic Encyclopedia of Archaeal and Bacterial Type Strains, Phase II (KMG-II): from individual species to whole genera.</title>
        <authorList>
            <person name="Goeker M."/>
        </authorList>
    </citation>
    <scope>NUCLEOTIDE SEQUENCE [LARGE SCALE GENOMIC DNA]</scope>
    <source>
        <strain evidence="14 15">DSM 45657</strain>
    </source>
</reference>
<keyword evidence="3 10" id="KW-0540">Nuclease</keyword>
<evidence type="ECO:0000256" key="2">
    <source>
        <dbReference type="ARBA" id="ARBA00010052"/>
    </source>
</evidence>
<evidence type="ECO:0000313" key="15">
    <source>
        <dbReference type="Proteomes" id="UP000282454"/>
    </source>
</evidence>
<feature type="domain" description="ENPP1-3/EXOG-like endonuclease/phosphodiesterase" evidence="12">
    <location>
        <begin position="74"/>
        <end position="281"/>
    </location>
</feature>
<evidence type="ECO:0000256" key="10">
    <source>
        <dbReference type="RuleBase" id="RU366055"/>
    </source>
</evidence>
<dbReference type="SMART" id="SM00892">
    <property type="entry name" value="Endonuclease_NS"/>
    <property type="match status" value="1"/>
</dbReference>
<dbReference type="PANTHER" id="PTHR13966">
    <property type="entry name" value="ENDONUCLEASE RELATED"/>
    <property type="match status" value="1"/>
</dbReference>
<evidence type="ECO:0000256" key="11">
    <source>
        <dbReference type="SAM" id="MobiDB-lite"/>
    </source>
</evidence>
<dbReference type="EMBL" id="RCDD01000007">
    <property type="protein sequence ID" value="RLK54262.1"/>
    <property type="molecule type" value="Genomic_DNA"/>
</dbReference>
<evidence type="ECO:0000256" key="5">
    <source>
        <dbReference type="ARBA" id="ARBA00022759"/>
    </source>
</evidence>
<dbReference type="GO" id="GO:0004519">
    <property type="term" value="F:endonuclease activity"/>
    <property type="evidence" value="ECO:0007669"/>
    <property type="project" value="UniProtKB-UniRule"/>
</dbReference>
<dbReference type="InterPro" id="IPR044929">
    <property type="entry name" value="DNA/RNA_non-sp_Endonuclease_sf"/>
</dbReference>
<evidence type="ECO:0000259" key="13">
    <source>
        <dbReference type="SMART" id="SM00892"/>
    </source>
</evidence>
<dbReference type="GO" id="GO:0003676">
    <property type="term" value="F:nucleic acid binding"/>
    <property type="evidence" value="ECO:0007669"/>
    <property type="project" value="InterPro"/>
</dbReference>
<keyword evidence="7" id="KW-0460">Magnesium</keyword>
<dbReference type="InterPro" id="IPR040255">
    <property type="entry name" value="Non-specific_endonuclease"/>
</dbReference>
<evidence type="ECO:0000256" key="6">
    <source>
        <dbReference type="ARBA" id="ARBA00022801"/>
    </source>
</evidence>
<dbReference type="EC" id="3.1.30.-" evidence="10"/>
<accession>A0A421AWQ9</accession>
<comment type="similarity">
    <text evidence="2 10">Belongs to the DNA/RNA non-specific endonuclease family.</text>
</comment>
<feature type="active site" description="Proton acceptor" evidence="8">
    <location>
        <position position="136"/>
    </location>
</feature>
<dbReference type="InterPro" id="IPR044925">
    <property type="entry name" value="His-Me_finger_sf"/>
</dbReference>
<keyword evidence="15" id="KW-1185">Reference proteome</keyword>
<dbReference type="InterPro" id="IPR001604">
    <property type="entry name" value="Endo_G_ENPP1-like_dom"/>
</dbReference>
<evidence type="ECO:0000256" key="9">
    <source>
        <dbReference type="PIRSR" id="PIRSR640255-2"/>
    </source>
</evidence>
<evidence type="ECO:0000313" key="14">
    <source>
        <dbReference type="EMBL" id="RLK54262.1"/>
    </source>
</evidence>
<comment type="cofactor">
    <cofactor evidence="1 10">
        <name>Mg(2+)</name>
        <dbReference type="ChEBI" id="CHEBI:18420"/>
    </cofactor>
</comment>
<protein>
    <recommendedName>
        <fullName evidence="10">Endonuclease</fullName>
        <ecNumber evidence="10">3.1.30.-</ecNumber>
    </recommendedName>
</protein>
<feature type="binding site" evidence="9">
    <location>
        <position position="172"/>
    </location>
    <ligand>
        <name>Mg(2+)</name>
        <dbReference type="ChEBI" id="CHEBI:18420"/>
        <note>catalytic</note>
    </ligand>
</feature>
<dbReference type="InterPro" id="IPR020821">
    <property type="entry name" value="ENPP1-3/EXOG-like_nuc-like"/>
</dbReference>
<gene>
    <name evidence="14" type="ORF">CLV68_5812</name>
</gene>
<evidence type="ECO:0000259" key="12">
    <source>
        <dbReference type="SMART" id="SM00477"/>
    </source>
</evidence>
<sequence length="305" mass="34066">MPGRPCGHPPRGQTRPRPLPTRGDQRHGVATRVDRRPRMGYDPDFLDVTLPVPGLDPALDDDAVRLEGTSTVDYTHFSLALSRSRRFARWVAWNIDGGRMHKLARTGIPFSKDPRLPAQVQVGDEVYAGNRLDRGHLARRADLLWGSLSEARAANRDSFRFTNITPQVDDFNQSVRQGLWGRLEDALYADVEVDRLRVSVFGGPVLGADDRVYRGVALPREFWKVIASVQSGALRASAFVLTQNLNRVESLEFEEFRVYQVAVAELGERVGLRFAQELTAADTAPPVAQDLDRAPLGSLDQIAWF</sequence>
<evidence type="ECO:0000256" key="4">
    <source>
        <dbReference type="ARBA" id="ARBA00022723"/>
    </source>
</evidence>
<dbReference type="SMART" id="SM00477">
    <property type="entry name" value="NUC"/>
    <property type="match status" value="1"/>
</dbReference>
<proteinExistence type="inferred from homology"/>
<dbReference type="GO" id="GO:0016787">
    <property type="term" value="F:hydrolase activity"/>
    <property type="evidence" value="ECO:0007669"/>
    <property type="project" value="UniProtKB-KW"/>
</dbReference>
<dbReference type="Pfam" id="PF01223">
    <property type="entry name" value="Endonuclease_NS"/>
    <property type="match status" value="1"/>
</dbReference>
<evidence type="ECO:0000256" key="1">
    <source>
        <dbReference type="ARBA" id="ARBA00001946"/>
    </source>
</evidence>
<evidence type="ECO:0000256" key="3">
    <source>
        <dbReference type="ARBA" id="ARBA00022722"/>
    </source>
</evidence>
<dbReference type="GO" id="GO:0046872">
    <property type="term" value="F:metal ion binding"/>
    <property type="evidence" value="ECO:0007669"/>
    <property type="project" value="UniProtKB-KW"/>
</dbReference>
<organism evidence="14 15">
    <name type="scientific">Actinokineospora cianjurensis</name>
    <dbReference type="NCBI Taxonomy" id="585224"/>
    <lineage>
        <taxon>Bacteria</taxon>
        <taxon>Bacillati</taxon>
        <taxon>Actinomycetota</taxon>
        <taxon>Actinomycetes</taxon>
        <taxon>Pseudonocardiales</taxon>
        <taxon>Pseudonocardiaceae</taxon>
        <taxon>Actinokineospora</taxon>
    </lineage>
</organism>
<evidence type="ECO:0000256" key="8">
    <source>
        <dbReference type="PIRSR" id="PIRSR640255-1"/>
    </source>
</evidence>
<keyword evidence="5 10" id="KW-0255">Endonuclease</keyword>
<name>A0A421AWQ9_9PSEU</name>
<dbReference type="InterPro" id="IPR018524">
    <property type="entry name" value="DNA/RNA_endonuclease_AS"/>
</dbReference>
<dbReference type="PROSITE" id="PS01070">
    <property type="entry name" value="NUCLEASE_NON_SPEC"/>
    <property type="match status" value="1"/>
</dbReference>
<evidence type="ECO:0000256" key="7">
    <source>
        <dbReference type="ARBA" id="ARBA00022842"/>
    </source>
</evidence>
<dbReference type="SUPFAM" id="SSF54060">
    <property type="entry name" value="His-Me finger endonucleases"/>
    <property type="match status" value="1"/>
</dbReference>
<feature type="domain" description="DNA/RNA non-specific endonuclease/pyrophosphatase/phosphodiesterase" evidence="13">
    <location>
        <begin position="73"/>
        <end position="281"/>
    </location>
</feature>
<comment type="caution">
    <text evidence="14">The sequence shown here is derived from an EMBL/GenBank/DDBJ whole genome shotgun (WGS) entry which is preliminary data.</text>
</comment>
<keyword evidence="6 10" id="KW-0378">Hydrolase</keyword>
<feature type="region of interest" description="Disordered" evidence="11">
    <location>
        <begin position="1"/>
        <end position="38"/>
    </location>
</feature>
<dbReference type="PANTHER" id="PTHR13966:SF5">
    <property type="entry name" value="ENDONUCLEASE G, MITOCHONDRIAL"/>
    <property type="match status" value="1"/>
</dbReference>
<feature type="compositionally biased region" description="Basic and acidic residues" evidence="11">
    <location>
        <begin position="23"/>
        <end position="38"/>
    </location>
</feature>
<dbReference type="AlphaFoldDB" id="A0A421AWQ9"/>
<dbReference type="Gene3D" id="3.40.570.10">
    <property type="entry name" value="Extracellular Endonuclease, subunit A"/>
    <property type="match status" value="1"/>
</dbReference>
<dbReference type="CDD" id="cd00091">
    <property type="entry name" value="NUC"/>
    <property type="match status" value="1"/>
</dbReference>
<dbReference type="Proteomes" id="UP000282454">
    <property type="component" value="Unassembled WGS sequence"/>
</dbReference>
<keyword evidence="4 9" id="KW-0479">Metal-binding</keyword>